<dbReference type="Pfam" id="PF03618">
    <property type="entry name" value="Kinase-PPPase"/>
    <property type="match status" value="1"/>
</dbReference>
<comment type="function">
    <text evidence="5">Bifunctional serine/threonine kinase and phosphorylase involved in the regulation of the pyruvate, phosphate dikinase (PPDK) by catalyzing its phosphorylation/dephosphorylation.</text>
</comment>
<keyword evidence="4 5" id="KW-0418">Kinase</keyword>
<comment type="catalytic activity">
    <reaction evidence="5">
        <text>N(tele)-phospho-L-histidyl/L-threonyl-[pyruvate, phosphate dikinase] + ADP = N(tele)-phospho-L-histidyl/O-phospho-L-threonyl-[pyruvate, phosphate dikinase] + AMP + H(+)</text>
        <dbReference type="Rhea" id="RHEA:43692"/>
        <dbReference type="Rhea" id="RHEA-COMP:10650"/>
        <dbReference type="Rhea" id="RHEA-COMP:10651"/>
        <dbReference type="ChEBI" id="CHEBI:15378"/>
        <dbReference type="ChEBI" id="CHEBI:30013"/>
        <dbReference type="ChEBI" id="CHEBI:61977"/>
        <dbReference type="ChEBI" id="CHEBI:83586"/>
        <dbReference type="ChEBI" id="CHEBI:456215"/>
        <dbReference type="ChEBI" id="CHEBI:456216"/>
        <dbReference type="EC" id="2.7.11.32"/>
    </reaction>
</comment>
<dbReference type="Proteomes" id="UP000186156">
    <property type="component" value="Unassembled WGS sequence"/>
</dbReference>
<dbReference type="InterPro" id="IPR005177">
    <property type="entry name" value="Kinase-pyrophosphorylase"/>
</dbReference>
<name>A0A1N7NGH4_9BACL</name>
<comment type="catalytic activity">
    <reaction evidence="5">
        <text>N(tele)-phospho-L-histidyl/O-phospho-L-threonyl-[pyruvate, phosphate dikinase] + phosphate + H(+) = N(tele)-phospho-L-histidyl/L-threonyl-[pyruvate, phosphate dikinase] + diphosphate</text>
        <dbReference type="Rhea" id="RHEA:43696"/>
        <dbReference type="Rhea" id="RHEA-COMP:10650"/>
        <dbReference type="Rhea" id="RHEA-COMP:10651"/>
        <dbReference type="ChEBI" id="CHEBI:15378"/>
        <dbReference type="ChEBI" id="CHEBI:30013"/>
        <dbReference type="ChEBI" id="CHEBI:33019"/>
        <dbReference type="ChEBI" id="CHEBI:43474"/>
        <dbReference type="ChEBI" id="CHEBI:61977"/>
        <dbReference type="ChEBI" id="CHEBI:83586"/>
        <dbReference type="EC" id="2.7.4.27"/>
    </reaction>
</comment>
<evidence type="ECO:0000256" key="2">
    <source>
        <dbReference type="ARBA" id="ARBA00022679"/>
    </source>
</evidence>
<dbReference type="RefSeq" id="WP_076347758.1">
    <property type="nucleotide sequence ID" value="NZ_FTOO01000008.1"/>
</dbReference>
<proteinExistence type="inferred from homology"/>
<evidence type="ECO:0000256" key="3">
    <source>
        <dbReference type="ARBA" id="ARBA00022741"/>
    </source>
</evidence>
<dbReference type="OrthoDB" id="9782201at2"/>
<keyword evidence="7" id="KW-1185">Reference proteome</keyword>
<dbReference type="GO" id="GO:0004674">
    <property type="term" value="F:protein serine/threonine kinase activity"/>
    <property type="evidence" value="ECO:0007669"/>
    <property type="project" value="UniProtKB-UniRule"/>
</dbReference>
<dbReference type="EMBL" id="FTOO01000008">
    <property type="protein sequence ID" value="SIS97437.1"/>
    <property type="molecule type" value="Genomic_DNA"/>
</dbReference>
<dbReference type="GO" id="GO:0043531">
    <property type="term" value="F:ADP binding"/>
    <property type="evidence" value="ECO:0007669"/>
    <property type="project" value="UniProtKB-UniRule"/>
</dbReference>
<feature type="binding site" evidence="5">
    <location>
        <begin position="161"/>
        <end position="168"/>
    </location>
    <ligand>
        <name>ADP</name>
        <dbReference type="ChEBI" id="CHEBI:456216"/>
    </ligand>
</feature>
<keyword evidence="1 5" id="KW-0723">Serine/threonine-protein kinase</keyword>
<accession>A0A1N7NGH4</accession>
<dbReference type="EC" id="2.7.11.32" evidence="5"/>
<evidence type="ECO:0000256" key="5">
    <source>
        <dbReference type="HAMAP-Rule" id="MF_00921"/>
    </source>
</evidence>
<dbReference type="EC" id="2.7.4.27" evidence="5"/>
<sequence>MGDQLVMSDANVQDTRTIYICSDSLGDTAEAVVHAVIHQFDMRRVKIVRYAQVRTEDEIREIVETAKQTGGFIAYTLVQPELREMMKMESIRLGVRVVDIMGPMMQAFIDTFHDHPKQKPGLLHVLNEDYFRRVDAIEFAVKADDGRDPRALLQADVVLIGVSRTSKTPVSIFLAHKGLRVANLPLVPEVKPPAELYQVPRSRIVGLTMGAEQMMRIRSQRLKHMGLPVLAQYADRKRIEEELLYAESIVRDLGCPLIDVTDRAIEETAQRILELVSRHRDSEGRRQP</sequence>
<dbReference type="NCBIfam" id="NF003742">
    <property type="entry name" value="PRK05339.1"/>
    <property type="match status" value="1"/>
</dbReference>
<dbReference type="PANTHER" id="PTHR31756:SF3">
    <property type="entry name" value="PYRUVATE, PHOSPHATE DIKINASE REGULATORY PROTEIN 1, CHLOROPLASTIC"/>
    <property type="match status" value="1"/>
</dbReference>
<organism evidence="6 7">
    <name type="scientific">Alicyclobacillus vulcanalis</name>
    <dbReference type="NCBI Taxonomy" id="252246"/>
    <lineage>
        <taxon>Bacteria</taxon>
        <taxon>Bacillati</taxon>
        <taxon>Bacillota</taxon>
        <taxon>Bacilli</taxon>
        <taxon>Bacillales</taxon>
        <taxon>Alicyclobacillaceae</taxon>
        <taxon>Alicyclobacillus</taxon>
    </lineage>
</organism>
<evidence type="ECO:0000256" key="4">
    <source>
        <dbReference type="ARBA" id="ARBA00022777"/>
    </source>
</evidence>
<keyword evidence="2 5" id="KW-0808">Transferase</keyword>
<dbReference type="GO" id="GO:0016776">
    <property type="term" value="F:phosphotransferase activity, phosphate group as acceptor"/>
    <property type="evidence" value="ECO:0007669"/>
    <property type="project" value="UniProtKB-UniRule"/>
</dbReference>
<dbReference type="PANTHER" id="PTHR31756">
    <property type="entry name" value="PYRUVATE, PHOSPHATE DIKINASE REGULATORY PROTEIN 1, CHLOROPLASTIC"/>
    <property type="match status" value="1"/>
</dbReference>
<gene>
    <name evidence="6" type="ORF">SAMN05421799_108110</name>
</gene>
<evidence type="ECO:0000256" key="1">
    <source>
        <dbReference type="ARBA" id="ARBA00022527"/>
    </source>
</evidence>
<comment type="similarity">
    <text evidence="5">Belongs to the pyruvate, phosphate/water dikinase regulatory protein family. PDRP subfamily.</text>
</comment>
<dbReference type="HAMAP" id="MF_00921">
    <property type="entry name" value="PDRP"/>
    <property type="match status" value="1"/>
</dbReference>
<reference evidence="7" key="1">
    <citation type="submission" date="2017-01" db="EMBL/GenBank/DDBJ databases">
        <authorList>
            <person name="Varghese N."/>
            <person name="Submissions S."/>
        </authorList>
    </citation>
    <scope>NUCLEOTIDE SEQUENCE [LARGE SCALE GENOMIC DNA]</scope>
    <source>
        <strain evidence="7">DSM 16176</strain>
    </source>
</reference>
<dbReference type="STRING" id="252246.SAMN05421799_108110"/>
<evidence type="ECO:0000313" key="6">
    <source>
        <dbReference type="EMBL" id="SIS97437.1"/>
    </source>
</evidence>
<dbReference type="AlphaFoldDB" id="A0A1N7NGH4"/>
<dbReference type="InterPro" id="IPR026565">
    <property type="entry name" value="PPDK_reg"/>
</dbReference>
<dbReference type="GO" id="GO:0005524">
    <property type="term" value="F:ATP binding"/>
    <property type="evidence" value="ECO:0007669"/>
    <property type="project" value="InterPro"/>
</dbReference>
<keyword evidence="3 5" id="KW-0547">Nucleotide-binding</keyword>
<protein>
    <recommendedName>
        <fullName evidence="5">Putative pyruvate, phosphate dikinase regulatory protein</fullName>
        <shortName evidence="5">PPDK regulatory protein</shortName>
        <ecNumber evidence="5">2.7.11.32</ecNumber>
        <ecNumber evidence="5">2.7.4.27</ecNumber>
    </recommendedName>
</protein>
<evidence type="ECO:0000313" key="7">
    <source>
        <dbReference type="Proteomes" id="UP000186156"/>
    </source>
</evidence>